<dbReference type="PROSITE" id="PS00061">
    <property type="entry name" value="ADH_SHORT"/>
    <property type="match status" value="1"/>
</dbReference>
<dbReference type="InterPro" id="IPR020904">
    <property type="entry name" value="Sc_DH/Rdtase_CS"/>
</dbReference>
<gene>
    <name evidence="5" type="ORF">EF294_12290</name>
</gene>
<dbReference type="PRINTS" id="PR00081">
    <property type="entry name" value="GDHRDH"/>
</dbReference>
<evidence type="ECO:0000313" key="6">
    <source>
        <dbReference type="Proteomes" id="UP000267536"/>
    </source>
</evidence>
<keyword evidence="6" id="KW-1185">Reference proteome</keyword>
<dbReference type="PANTHER" id="PTHR24321:SF8">
    <property type="entry name" value="ESTRADIOL 17-BETA-DEHYDROGENASE 8-RELATED"/>
    <property type="match status" value="1"/>
</dbReference>
<dbReference type="CDD" id="cd05233">
    <property type="entry name" value="SDR_c"/>
    <property type="match status" value="1"/>
</dbReference>
<protein>
    <submittedName>
        <fullName evidence="5">NAD(P)-dependent oxidoreductase</fullName>
    </submittedName>
</protein>
<dbReference type="PANTHER" id="PTHR24321">
    <property type="entry name" value="DEHYDROGENASES, SHORT CHAIN"/>
    <property type="match status" value="1"/>
</dbReference>
<dbReference type="NCBIfam" id="TIGR03971">
    <property type="entry name" value="SDR_subfam_1"/>
    <property type="match status" value="1"/>
</dbReference>
<dbReference type="SUPFAM" id="SSF51735">
    <property type="entry name" value="NAD(P)-binding Rossmann-fold domains"/>
    <property type="match status" value="1"/>
</dbReference>
<dbReference type="Gene3D" id="3.40.50.720">
    <property type="entry name" value="NAD(P)-binding Rossmann-like Domain"/>
    <property type="match status" value="1"/>
</dbReference>
<dbReference type="InterPro" id="IPR002347">
    <property type="entry name" value="SDR_fam"/>
</dbReference>
<dbReference type="Pfam" id="PF00106">
    <property type="entry name" value="adh_short"/>
    <property type="match status" value="1"/>
</dbReference>
<evidence type="ECO:0000313" key="5">
    <source>
        <dbReference type="EMBL" id="RPA60005.1"/>
    </source>
</evidence>
<keyword evidence="3" id="KW-0520">NAD</keyword>
<proteinExistence type="inferred from homology"/>
<evidence type="ECO:0000256" key="2">
    <source>
        <dbReference type="ARBA" id="ARBA00023002"/>
    </source>
</evidence>
<dbReference type="FunFam" id="3.40.50.720:FF:000084">
    <property type="entry name" value="Short-chain dehydrogenase reductase"/>
    <property type="match status" value="1"/>
</dbReference>
<dbReference type="NCBIfam" id="NF009467">
    <property type="entry name" value="PRK12826.1-3"/>
    <property type="match status" value="1"/>
</dbReference>
<accession>A0A3N4GCU7</accession>
<dbReference type="EMBL" id="RKMH01000008">
    <property type="protein sequence ID" value="RPA60005.1"/>
    <property type="molecule type" value="Genomic_DNA"/>
</dbReference>
<reference evidence="5 6" key="1">
    <citation type="submission" date="2018-11" db="EMBL/GenBank/DDBJ databases">
        <title>Draft genome sequence of Gordonia sp. RS15-1S isolated from rice stems.</title>
        <authorList>
            <person name="Muangham S."/>
        </authorList>
    </citation>
    <scope>NUCLEOTIDE SEQUENCE [LARGE SCALE GENOMIC DNA]</scope>
    <source>
        <strain evidence="5 6">RS15-1S</strain>
    </source>
</reference>
<evidence type="ECO:0000256" key="3">
    <source>
        <dbReference type="ARBA" id="ARBA00023027"/>
    </source>
</evidence>
<evidence type="ECO:0000256" key="4">
    <source>
        <dbReference type="RuleBase" id="RU000363"/>
    </source>
</evidence>
<organism evidence="5 6">
    <name type="scientific">Gordonia oryzae</name>
    <dbReference type="NCBI Taxonomy" id="2487349"/>
    <lineage>
        <taxon>Bacteria</taxon>
        <taxon>Bacillati</taxon>
        <taxon>Actinomycetota</taxon>
        <taxon>Actinomycetes</taxon>
        <taxon>Mycobacteriales</taxon>
        <taxon>Gordoniaceae</taxon>
        <taxon>Gordonia</taxon>
    </lineage>
</organism>
<comment type="similarity">
    <text evidence="1 4">Belongs to the short-chain dehydrogenases/reductases (SDR) family.</text>
</comment>
<dbReference type="RefSeq" id="WP_123930084.1">
    <property type="nucleotide sequence ID" value="NZ_JBPSDP010000007.1"/>
</dbReference>
<dbReference type="PRINTS" id="PR00080">
    <property type="entry name" value="SDRFAMILY"/>
</dbReference>
<evidence type="ECO:0000256" key="1">
    <source>
        <dbReference type="ARBA" id="ARBA00006484"/>
    </source>
</evidence>
<comment type="caution">
    <text evidence="5">The sequence shown here is derived from an EMBL/GenBank/DDBJ whole genome shotgun (WGS) entry which is preliminary data.</text>
</comment>
<keyword evidence="2" id="KW-0560">Oxidoreductase</keyword>
<dbReference type="InterPro" id="IPR023985">
    <property type="entry name" value="SDR_subfam_1"/>
</dbReference>
<dbReference type="AlphaFoldDB" id="A0A3N4GCU7"/>
<name>A0A3N4GCU7_9ACTN</name>
<sequence length="285" mass="30101">MGLLDGKTALITGGARGQGRAHAVTSAREGADVILLDITSKALESVDYPLATADDMAETVSQVEALDRRALTFDADVRDQGQLDAAVAAGIAEFGKIDILIANAGIWTRSPFWEMTEQMWSDMMDVNLTGVWKSAKAVAPHMIERQSGSIVITSSVNGLEPGMNYAHYVSTKHGVIGLMKNIALELAPYGIRCNSINPGAILTPMTNQQGAWDMFAGHEGGSPDDLIAGGYSFHALKGTSFMPPEVIANTALYLNSDLAATVTGVTIPVDAGHMLLTGVNTDPVK</sequence>
<dbReference type="Proteomes" id="UP000267536">
    <property type="component" value="Unassembled WGS sequence"/>
</dbReference>
<dbReference type="InterPro" id="IPR036291">
    <property type="entry name" value="NAD(P)-bd_dom_sf"/>
</dbReference>
<dbReference type="GO" id="GO:0016491">
    <property type="term" value="F:oxidoreductase activity"/>
    <property type="evidence" value="ECO:0007669"/>
    <property type="project" value="UniProtKB-KW"/>
</dbReference>
<dbReference type="OrthoDB" id="5173603at2"/>